<evidence type="ECO:0000256" key="3">
    <source>
        <dbReference type="ARBA" id="ARBA00022729"/>
    </source>
</evidence>
<dbReference type="Gene3D" id="3.50.30.30">
    <property type="match status" value="1"/>
</dbReference>
<keyword evidence="13" id="KW-1185">Reference proteome</keyword>
<keyword evidence="3" id="KW-0732">Signal</keyword>
<gene>
    <name evidence="12" type="ORF">HUJ06_000295</name>
</gene>
<name>A0A822ZF82_NELNU</name>
<keyword evidence="2 7" id="KW-0645">Protease</keyword>
<keyword evidence="8" id="KW-0812">Transmembrane</keyword>
<feature type="domain" description="Subtilisin-like protease fibronectin type-III" evidence="11">
    <location>
        <begin position="682"/>
        <end position="778"/>
    </location>
</feature>
<dbReference type="PANTHER" id="PTHR10795">
    <property type="entry name" value="PROPROTEIN CONVERTASE SUBTILISIN/KEXIN"/>
    <property type="match status" value="1"/>
</dbReference>
<organism evidence="12 13">
    <name type="scientific">Nelumbo nucifera</name>
    <name type="common">Sacred lotus</name>
    <dbReference type="NCBI Taxonomy" id="4432"/>
    <lineage>
        <taxon>Eukaryota</taxon>
        <taxon>Viridiplantae</taxon>
        <taxon>Streptophyta</taxon>
        <taxon>Embryophyta</taxon>
        <taxon>Tracheophyta</taxon>
        <taxon>Spermatophyta</taxon>
        <taxon>Magnoliopsida</taxon>
        <taxon>Proteales</taxon>
        <taxon>Nelumbonaceae</taxon>
        <taxon>Nelumbo</taxon>
    </lineage>
</organism>
<dbReference type="CDD" id="cd02120">
    <property type="entry name" value="PA_subtilisin_like"/>
    <property type="match status" value="1"/>
</dbReference>
<dbReference type="InterPro" id="IPR037045">
    <property type="entry name" value="S8pro/Inhibitor_I9_sf"/>
</dbReference>
<dbReference type="InterPro" id="IPR041469">
    <property type="entry name" value="Subtilisin-like_FN3"/>
</dbReference>
<dbReference type="InterPro" id="IPR023828">
    <property type="entry name" value="Peptidase_S8_Ser-AS"/>
</dbReference>
<dbReference type="GO" id="GO:0006508">
    <property type="term" value="P:proteolysis"/>
    <property type="evidence" value="ECO:0007669"/>
    <property type="project" value="UniProtKB-KW"/>
</dbReference>
<dbReference type="InterPro" id="IPR010259">
    <property type="entry name" value="S8pro/Inhibitor_I9"/>
</dbReference>
<evidence type="ECO:0000256" key="8">
    <source>
        <dbReference type="SAM" id="Phobius"/>
    </source>
</evidence>
<evidence type="ECO:0000256" key="7">
    <source>
        <dbReference type="PROSITE-ProRule" id="PRU01240"/>
    </source>
</evidence>
<dbReference type="Pfam" id="PF05922">
    <property type="entry name" value="Inhibitor_I9"/>
    <property type="match status" value="1"/>
</dbReference>
<evidence type="ECO:0000313" key="13">
    <source>
        <dbReference type="Proteomes" id="UP000607653"/>
    </source>
</evidence>
<dbReference type="Pfam" id="PF00082">
    <property type="entry name" value="Peptidase_S8"/>
    <property type="match status" value="1"/>
</dbReference>
<keyword evidence="8" id="KW-0472">Membrane</keyword>
<keyword evidence="4 7" id="KW-0378">Hydrolase</keyword>
<dbReference type="PROSITE" id="PS00138">
    <property type="entry name" value="SUBTILASE_SER"/>
    <property type="match status" value="1"/>
</dbReference>
<feature type="transmembrane region" description="Helical" evidence="8">
    <location>
        <begin position="7"/>
        <end position="25"/>
    </location>
</feature>
<dbReference type="Proteomes" id="UP000607653">
    <property type="component" value="Unassembled WGS sequence"/>
</dbReference>
<evidence type="ECO:0000259" key="9">
    <source>
        <dbReference type="Pfam" id="PF00082"/>
    </source>
</evidence>
<dbReference type="Gene3D" id="3.40.50.200">
    <property type="entry name" value="Peptidase S8/S53 domain"/>
    <property type="match status" value="1"/>
</dbReference>
<evidence type="ECO:0000313" key="12">
    <source>
        <dbReference type="EMBL" id="DAD42065.1"/>
    </source>
</evidence>
<dbReference type="FunFam" id="3.40.50.200:FF:000006">
    <property type="entry name" value="Subtilisin-like protease SBT1.5"/>
    <property type="match status" value="1"/>
</dbReference>
<evidence type="ECO:0000256" key="4">
    <source>
        <dbReference type="ARBA" id="ARBA00022801"/>
    </source>
</evidence>
<evidence type="ECO:0000259" key="10">
    <source>
        <dbReference type="Pfam" id="PF05922"/>
    </source>
</evidence>
<comment type="caution">
    <text evidence="12">The sequence shown here is derived from an EMBL/GenBank/DDBJ whole genome shotgun (WGS) entry which is preliminary data.</text>
</comment>
<feature type="active site" description="Charge relay system" evidence="6 7">
    <location>
        <position position="231"/>
    </location>
</feature>
<dbReference type="AlphaFoldDB" id="A0A822ZF82"/>
<keyword evidence="5 7" id="KW-0720">Serine protease</keyword>
<evidence type="ECO:0000256" key="6">
    <source>
        <dbReference type="PIRSR" id="PIRSR615500-1"/>
    </source>
</evidence>
<dbReference type="SUPFAM" id="SSF52743">
    <property type="entry name" value="Subtilisin-like"/>
    <property type="match status" value="1"/>
</dbReference>
<reference evidence="12 13" key="1">
    <citation type="journal article" date="2020" name="Mol. Biol. Evol.">
        <title>Distinct Expression and Methylation Patterns for Genes with Different Fates following a Single Whole-Genome Duplication in Flowering Plants.</title>
        <authorList>
            <person name="Shi T."/>
            <person name="Rahmani R.S."/>
            <person name="Gugger P.F."/>
            <person name="Wang M."/>
            <person name="Li H."/>
            <person name="Zhang Y."/>
            <person name="Li Z."/>
            <person name="Wang Q."/>
            <person name="Van de Peer Y."/>
            <person name="Marchal K."/>
            <person name="Chen J."/>
        </authorList>
    </citation>
    <scope>NUCLEOTIDE SEQUENCE [LARGE SCALE GENOMIC DNA]</scope>
    <source>
        <tissue evidence="12">Leaf</tissue>
    </source>
</reference>
<dbReference type="Gene3D" id="2.60.40.2310">
    <property type="match status" value="1"/>
</dbReference>
<sequence length="795" mass="86127">MGDNDNLFSVVLGPISITFTLFYPFNLHRQCNFISQCSQVHIIYLGINQAKDPLLTTKSHVQLLSMVFSSEQDAKDAMIYSYKHSFSGFAARLNSTQATALAMMEGVISVFRSKTLRLHTTRSWDFMGLALDHNKAATPLQLAYGDDVVVGIFDTGIWPESESFREEPGMGPVPSWWKGRCVKGEKFVPNKACNRKLIGARYYVEGFEQIYGPLNTSENGEYRSARDYLGHGTHTASTAVGSIVKNASFMGFGEGTGRGGAPRARLAVYKTCWSKELDGRCTEADILAAFDDALHDGVHVISASFGVGPPLAPFFASSADIGSFHATQLGVTVVFSAGNDGPEPSLVENVSPWGICVAASSIDRKFSTRLLLDNNLTILGESFNSKQINGRLVDGINYFFDGSCDFEKWRGRLVSGRLVLCFSTLGPVSSGAAALAVLRANGSGLIFAEPATKQAADVDIIPTIRIDVNQGTRILHYLVQSPKVPMVQLLPGKTIIGRSPAPVVADFSSRGPSSIAPDILKPDISAPGINILAAWSPESPPTLLPIDGRSVSWNFQSGTSMSCPHVAGVVALLRSAHPEWSPAAIKSALMTTAYTRDTSVDKILAGGSMKLADPFDVGAGHINPVKAMDPGLVYDMNTRDYIIFLCSLGYTEAQIQSMVLEPAAAMVDTSCPKGHRTTLTHLNYPSITVPNLQSTVTIKRTVRNVGPEKAIYFVSIVNPDGVKVVVRPRILVFSYCKQEISYHVTLTPMKHSQGRYDFGEIVWSDGCSHHHVRSPLVVRVNTTTVVDGVDSISQY</sequence>
<dbReference type="FunFam" id="2.60.40.2310:FF:000001">
    <property type="entry name" value="Subtilisin-like protease SBT1.5"/>
    <property type="match status" value="1"/>
</dbReference>
<protein>
    <recommendedName>
        <fullName evidence="14">Subtilisin-like protease SBT3.18</fullName>
    </recommendedName>
</protein>
<dbReference type="Gene3D" id="3.30.70.80">
    <property type="entry name" value="Peptidase S8 propeptide/proteinase inhibitor I9"/>
    <property type="match status" value="1"/>
</dbReference>
<dbReference type="InterPro" id="IPR015500">
    <property type="entry name" value="Peptidase_S8_subtilisin-rel"/>
</dbReference>
<proteinExistence type="inferred from homology"/>
<evidence type="ECO:0000259" key="11">
    <source>
        <dbReference type="Pfam" id="PF17766"/>
    </source>
</evidence>
<feature type="domain" description="Peptidase S8/S53" evidence="9">
    <location>
        <begin position="145"/>
        <end position="600"/>
    </location>
</feature>
<dbReference type="Pfam" id="PF17766">
    <property type="entry name" value="fn3_6"/>
    <property type="match status" value="1"/>
</dbReference>
<feature type="active site" description="Charge relay system" evidence="6 7">
    <location>
        <position position="560"/>
    </location>
</feature>
<comment type="similarity">
    <text evidence="1 7">Belongs to the peptidase S8 family.</text>
</comment>
<dbReference type="FunFam" id="3.30.70.80:FF:000002">
    <property type="entry name" value="Subtilisin-like protease SBT5.3"/>
    <property type="match status" value="1"/>
</dbReference>
<evidence type="ECO:0000256" key="1">
    <source>
        <dbReference type="ARBA" id="ARBA00011073"/>
    </source>
</evidence>
<keyword evidence="8" id="KW-1133">Transmembrane helix</keyword>
<dbReference type="PRINTS" id="PR00723">
    <property type="entry name" value="SUBTILISIN"/>
</dbReference>
<dbReference type="InterPro" id="IPR034197">
    <property type="entry name" value="Peptidases_S8_3"/>
</dbReference>
<dbReference type="EMBL" id="DUZY01000006">
    <property type="protein sequence ID" value="DAD42065.1"/>
    <property type="molecule type" value="Genomic_DNA"/>
</dbReference>
<dbReference type="InterPro" id="IPR000209">
    <property type="entry name" value="Peptidase_S8/S53_dom"/>
</dbReference>
<feature type="active site" description="Charge relay system" evidence="6 7">
    <location>
        <position position="154"/>
    </location>
</feature>
<dbReference type="GO" id="GO:0004252">
    <property type="term" value="F:serine-type endopeptidase activity"/>
    <property type="evidence" value="ECO:0007669"/>
    <property type="project" value="UniProtKB-UniRule"/>
</dbReference>
<dbReference type="CDD" id="cd04852">
    <property type="entry name" value="Peptidases_S8_3"/>
    <property type="match status" value="1"/>
</dbReference>
<evidence type="ECO:0000256" key="2">
    <source>
        <dbReference type="ARBA" id="ARBA00022670"/>
    </source>
</evidence>
<evidence type="ECO:0008006" key="14">
    <source>
        <dbReference type="Google" id="ProtNLM"/>
    </source>
</evidence>
<dbReference type="InterPro" id="IPR045051">
    <property type="entry name" value="SBT"/>
</dbReference>
<dbReference type="PROSITE" id="PS51892">
    <property type="entry name" value="SUBTILASE"/>
    <property type="match status" value="1"/>
</dbReference>
<evidence type="ECO:0000256" key="5">
    <source>
        <dbReference type="ARBA" id="ARBA00022825"/>
    </source>
</evidence>
<dbReference type="InterPro" id="IPR036852">
    <property type="entry name" value="Peptidase_S8/S53_dom_sf"/>
</dbReference>
<accession>A0A822ZF82</accession>
<feature type="domain" description="Inhibitor I9" evidence="10">
    <location>
        <begin position="40"/>
        <end position="119"/>
    </location>
</feature>